<dbReference type="PRINTS" id="PR00463">
    <property type="entry name" value="EP450I"/>
</dbReference>
<dbReference type="Pfam" id="PF07690">
    <property type="entry name" value="MFS_1"/>
    <property type="match status" value="2"/>
</dbReference>
<dbReference type="Pfam" id="PF00067">
    <property type="entry name" value="p450"/>
    <property type="match status" value="1"/>
</dbReference>
<dbReference type="InterPro" id="IPR036259">
    <property type="entry name" value="MFS_trans_sf"/>
</dbReference>
<dbReference type="InterPro" id="IPR036396">
    <property type="entry name" value="Cyt_P450_sf"/>
</dbReference>
<proteinExistence type="predicted"/>
<dbReference type="SUPFAM" id="SSF103473">
    <property type="entry name" value="MFS general substrate transporter"/>
    <property type="match status" value="1"/>
</dbReference>
<dbReference type="SUPFAM" id="SSF48264">
    <property type="entry name" value="Cytochrome P450"/>
    <property type="match status" value="1"/>
</dbReference>
<feature type="domain" description="Major facilitator superfamily (MFS) profile" evidence="7">
    <location>
        <begin position="24"/>
        <end position="445"/>
    </location>
</feature>
<keyword evidence="6" id="KW-0472">Membrane</keyword>
<dbReference type="CDD" id="cd17325">
    <property type="entry name" value="MFS_MdtG_SLC18_like"/>
    <property type="match status" value="1"/>
</dbReference>
<dbReference type="GO" id="GO:0020037">
    <property type="term" value="F:heme binding"/>
    <property type="evidence" value="ECO:0007669"/>
    <property type="project" value="InterPro"/>
</dbReference>
<feature type="transmembrane region" description="Helical" evidence="6">
    <location>
        <begin position="36"/>
        <end position="55"/>
    </location>
</feature>
<feature type="transmembrane region" description="Helical" evidence="6">
    <location>
        <begin position="269"/>
        <end position="292"/>
    </location>
</feature>
<evidence type="ECO:0000313" key="9">
    <source>
        <dbReference type="Proteomes" id="UP000696280"/>
    </source>
</evidence>
<dbReference type="GO" id="GO:0005506">
    <property type="term" value="F:iron ion binding"/>
    <property type="evidence" value="ECO:0007669"/>
    <property type="project" value="InterPro"/>
</dbReference>
<feature type="transmembrane region" description="Helical" evidence="6">
    <location>
        <begin position="298"/>
        <end position="321"/>
    </location>
</feature>
<keyword evidence="4" id="KW-0349">Heme</keyword>
<keyword evidence="2 4" id="KW-0479">Metal-binding</keyword>
<dbReference type="GO" id="GO:0016705">
    <property type="term" value="F:oxidoreductase activity, acting on paired donors, with incorporation or reduction of molecular oxygen"/>
    <property type="evidence" value="ECO:0007669"/>
    <property type="project" value="InterPro"/>
</dbReference>
<reference evidence="8" key="1">
    <citation type="submission" date="2021-07" db="EMBL/GenBank/DDBJ databases">
        <authorList>
            <person name="Durling M."/>
        </authorList>
    </citation>
    <scope>NUCLEOTIDE SEQUENCE</scope>
</reference>
<dbReference type="InterPro" id="IPR017972">
    <property type="entry name" value="Cyt_P450_CS"/>
</dbReference>
<evidence type="ECO:0000259" key="7">
    <source>
        <dbReference type="PROSITE" id="PS50850"/>
    </source>
</evidence>
<keyword evidence="6" id="KW-0812">Transmembrane</keyword>
<feature type="transmembrane region" description="Helical" evidence="6">
    <location>
        <begin position="195"/>
        <end position="216"/>
    </location>
</feature>
<feature type="transmembrane region" description="Helical" evidence="6">
    <location>
        <begin position="89"/>
        <end position="107"/>
    </location>
</feature>
<feature type="transmembrane region" description="Helical" evidence="6">
    <location>
        <begin position="747"/>
        <end position="770"/>
    </location>
</feature>
<keyword evidence="6" id="KW-1133">Transmembrane helix</keyword>
<comment type="subcellular location">
    <subcellularLocation>
        <location evidence="1">Membrane</location>
        <topology evidence="1">Multi-pass membrane protein</topology>
    </subcellularLocation>
</comment>
<dbReference type="Gene3D" id="1.20.1250.20">
    <property type="entry name" value="MFS general substrate transporter like domains"/>
    <property type="match status" value="1"/>
</dbReference>
<dbReference type="PROSITE" id="PS00086">
    <property type="entry name" value="CYTOCHROME_P450"/>
    <property type="match status" value="1"/>
</dbReference>
<evidence type="ECO:0000256" key="5">
    <source>
        <dbReference type="SAM" id="MobiDB-lite"/>
    </source>
</evidence>
<dbReference type="GO" id="GO:0000329">
    <property type="term" value="C:fungal-type vacuole membrane"/>
    <property type="evidence" value="ECO:0007669"/>
    <property type="project" value="TreeGrafter"/>
</dbReference>
<dbReference type="InterPro" id="IPR020846">
    <property type="entry name" value="MFS_dom"/>
</dbReference>
<evidence type="ECO:0000256" key="6">
    <source>
        <dbReference type="SAM" id="Phobius"/>
    </source>
</evidence>
<dbReference type="InterPro" id="IPR011701">
    <property type="entry name" value="MFS"/>
</dbReference>
<evidence type="ECO:0000256" key="4">
    <source>
        <dbReference type="PIRSR" id="PIRSR602401-1"/>
    </source>
</evidence>
<keyword evidence="3 4" id="KW-0408">Iron</keyword>
<dbReference type="PANTHER" id="PTHR23520:SF5">
    <property type="entry name" value="TRANSPORTER, PUTATIVE (AFU_ORTHOLOGUE AFUA_3G04000)-RELATED"/>
    <property type="match status" value="1"/>
</dbReference>
<comment type="caution">
    <text evidence="8">The sequence shown here is derived from an EMBL/GenBank/DDBJ whole genome shotgun (WGS) entry which is preliminary data.</text>
</comment>
<evidence type="ECO:0000256" key="3">
    <source>
        <dbReference type="ARBA" id="ARBA00023004"/>
    </source>
</evidence>
<dbReference type="EMBL" id="CAJVRL010000131">
    <property type="protein sequence ID" value="CAG8962426.1"/>
    <property type="molecule type" value="Genomic_DNA"/>
</dbReference>
<name>A0A9N9L8S5_9HELO</name>
<dbReference type="CDD" id="cd11062">
    <property type="entry name" value="CYP58-like"/>
    <property type="match status" value="1"/>
</dbReference>
<protein>
    <recommendedName>
        <fullName evidence="7">Major facilitator superfamily (MFS) profile domain-containing protein</fullName>
    </recommendedName>
</protein>
<sequence length="1037" mass="114349">MATRYLFHALEELGLISLWGSDINVKILCAQRFVRLFAYGATTLILVDYLASLDISEAEIGLFMTLTLVGDVMISLVLTLFADKLGRKAILAVGAVLMASSGVVFALSSNYWILLLAAVVGVISPGGNEIGPFRAIEESTLAQLVPATKRGDIFAWYALLGTGGTALGFAASGGFIEYMRMGLAWGNIDIYRTLFWVYAGFGLVKLFLVLCLGSVVEAERKIIAPPSSLYPVSAPLLGDAVGEIEPKQSKLRSLLPEISKGSRLIVANLALLFALDTFAGGLVALSWVSFFFQTKFNLSGGTLGGLFFTTNIISALSMLIASSLAKRIGNVKTMVFTHLPSSVFLSLIPVPSSLPLAMIFLILRSCTASMDVVPRTAFLASVVLPNERTAVMGVINVVKTASQSLGPLATGILAQNKLLWVSFVTAGACKVTYDLGILALFAGHKTHDELAEERRQEARDEAERSRGSAAPKQVARCGTKFLSNHHHFPLIPTAASPRNTSLQPIPNMGEEVAYRSVTSSLTILGLSYVVYLVCQGIWRLYFSPISKFPGPKLAALTYWYEFYYDAVVGGKYVFKVIDLHKEYGPIIRINPHELHVSDPEFFGEIYAGAGHRRDRDAWHTSGLTLPDSVLERLMILTPAYSHSPPHDLHRRRRAALSPFFSMASTRKLTPLVVERSEALMARFEELRGNDEPINILYALSAFANDVIHEYLFGESDNIVQAKDFDPTTYIKEIEATKMVHVFRQFPWILSIVFALPQWLGVYMGTTLKAITILRIKYRKQIEKTKDPSSQGKAERLTIFHSLLDSDLPESEKNTNRLTSEAIVLAGAGLHTVAWALTVSIYHVLSSPSILKNLKDELARAQREKPNGEALTVPDYEKLPYLTAVIKEGLRLSYGASVRFPRIARTETMHYKSWAIPPGTSVSTYHRVAHHDENIFPSPTLFKPERWLEDKTGKLDKCLCSFGAGSRICLGINLAWTELYLCLAAVFSNFGGKEYRLEGDKGVLELFETDVGDVEMHRDYFFAVAKDGSQGVRIKILP</sequence>
<evidence type="ECO:0000256" key="1">
    <source>
        <dbReference type="ARBA" id="ARBA00004141"/>
    </source>
</evidence>
<dbReference type="InterPro" id="IPR002401">
    <property type="entry name" value="Cyt_P450_E_grp-I"/>
</dbReference>
<dbReference type="InterPro" id="IPR001128">
    <property type="entry name" value="Cyt_P450"/>
</dbReference>
<evidence type="ECO:0000256" key="2">
    <source>
        <dbReference type="ARBA" id="ARBA00022723"/>
    </source>
</evidence>
<gene>
    <name evidence="8" type="ORF">HYFRA_00014055</name>
</gene>
<feature type="binding site" description="axial binding residue" evidence="4">
    <location>
        <position position="968"/>
    </location>
    <ligand>
        <name>heme</name>
        <dbReference type="ChEBI" id="CHEBI:30413"/>
    </ligand>
    <ligandPart>
        <name>Fe</name>
        <dbReference type="ChEBI" id="CHEBI:18248"/>
    </ligandPart>
</feature>
<feature type="transmembrane region" description="Helical" evidence="6">
    <location>
        <begin position="154"/>
        <end position="175"/>
    </location>
</feature>
<feature type="transmembrane region" description="Helical" evidence="6">
    <location>
        <begin position="342"/>
        <end position="363"/>
    </location>
</feature>
<feature type="transmembrane region" description="Helical" evidence="6">
    <location>
        <begin position="821"/>
        <end position="844"/>
    </location>
</feature>
<dbReference type="Gene3D" id="1.10.630.10">
    <property type="entry name" value="Cytochrome P450"/>
    <property type="match status" value="1"/>
</dbReference>
<feature type="transmembrane region" description="Helical" evidence="6">
    <location>
        <begin position="61"/>
        <end position="82"/>
    </location>
</feature>
<evidence type="ECO:0000313" key="8">
    <source>
        <dbReference type="EMBL" id="CAG8962426.1"/>
    </source>
</evidence>
<dbReference type="PANTHER" id="PTHR23520">
    <property type="entry name" value="TRANSPORTER, PUTATIVE (AFU_ORTHOLOGUE AFUA_3G04000)-RELATED"/>
    <property type="match status" value="1"/>
</dbReference>
<dbReference type="GO" id="GO:0004497">
    <property type="term" value="F:monooxygenase activity"/>
    <property type="evidence" value="ECO:0007669"/>
    <property type="project" value="InterPro"/>
</dbReference>
<dbReference type="PROSITE" id="PS50850">
    <property type="entry name" value="MFS"/>
    <property type="match status" value="1"/>
</dbReference>
<dbReference type="AlphaFoldDB" id="A0A9N9L8S5"/>
<organism evidence="8 9">
    <name type="scientific">Hymenoscyphus fraxineus</name>
    <dbReference type="NCBI Taxonomy" id="746836"/>
    <lineage>
        <taxon>Eukaryota</taxon>
        <taxon>Fungi</taxon>
        <taxon>Dikarya</taxon>
        <taxon>Ascomycota</taxon>
        <taxon>Pezizomycotina</taxon>
        <taxon>Leotiomycetes</taxon>
        <taxon>Helotiales</taxon>
        <taxon>Helotiaceae</taxon>
        <taxon>Hymenoscyphus</taxon>
    </lineage>
</organism>
<feature type="compositionally biased region" description="Basic and acidic residues" evidence="5">
    <location>
        <begin position="451"/>
        <end position="466"/>
    </location>
</feature>
<dbReference type="OrthoDB" id="3945418at2759"/>
<dbReference type="Proteomes" id="UP000696280">
    <property type="component" value="Unassembled WGS sequence"/>
</dbReference>
<keyword evidence="9" id="KW-1185">Reference proteome</keyword>
<comment type="cofactor">
    <cofactor evidence="4">
        <name>heme</name>
        <dbReference type="ChEBI" id="CHEBI:30413"/>
    </cofactor>
</comment>
<dbReference type="GO" id="GO:0022857">
    <property type="term" value="F:transmembrane transporter activity"/>
    <property type="evidence" value="ECO:0007669"/>
    <property type="project" value="InterPro"/>
</dbReference>
<accession>A0A9N9L8S5</accession>
<feature type="region of interest" description="Disordered" evidence="5">
    <location>
        <begin position="451"/>
        <end position="472"/>
    </location>
</feature>